<organism evidence="2 3">
    <name type="scientific">Gemmobacter aquaticus</name>
    <dbReference type="NCBI Taxonomy" id="490185"/>
    <lineage>
        <taxon>Bacteria</taxon>
        <taxon>Pseudomonadati</taxon>
        <taxon>Pseudomonadota</taxon>
        <taxon>Alphaproteobacteria</taxon>
        <taxon>Rhodobacterales</taxon>
        <taxon>Paracoccaceae</taxon>
        <taxon>Gemmobacter</taxon>
    </lineage>
</organism>
<protein>
    <recommendedName>
        <fullName evidence="4">Transposase</fullName>
    </recommendedName>
</protein>
<sequence>MQIHPGLGPQTTEEGVKVFRGKRRGRRDKPDRDWPLESRKDGQVAAAFKPERKVEEIARKFRIGACHACHGFRPLRDRLVPVIRRAGRKGKADDPEQISHTAI</sequence>
<dbReference type="Proteomes" id="UP000598196">
    <property type="component" value="Unassembled WGS sequence"/>
</dbReference>
<evidence type="ECO:0000256" key="1">
    <source>
        <dbReference type="SAM" id="MobiDB-lite"/>
    </source>
</evidence>
<gene>
    <name evidence="2" type="ORF">GCM10010991_02010</name>
</gene>
<evidence type="ECO:0000313" key="2">
    <source>
        <dbReference type="EMBL" id="GGO24057.1"/>
    </source>
</evidence>
<accession>A0A917YFX9</accession>
<dbReference type="AlphaFoldDB" id="A0A917YFX9"/>
<keyword evidence="3" id="KW-1185">Reference proteome</keyword>
<evidence type="ECO:0008006" key="4">
    <source>
        <dbReference type="Google" id="ProtNLM"/>
    </source>
</evidence>
<proteinExistence type="predicted"/>
<dbReference type="EMBL" id="BMLP01000001">
    <property type="protein sequence ID" value="GGO24057.1"/>
    <property type="molecule type" value="Genomic_DNA"/>
</dbReference>
<comment type="caution">
    <text evidence="2">The sequence shown here is derived from an EMBL/GenBank/DDBJ whole genome shotgun (WGS) entry which is preliminary data.</text>
</comment>
<feature type="region of interest" description="Disordered" evidence="1">
    <location>
        <begin position="1"/>
        <end position="46"/>
    </location>
</feature>
<name>A0A917YFX9_9RHOB</name>
<evidence type="ECO:0000313" key="3">
    <source>
        <dbReference type="Proteomes" id="UP000598196"/>
    </source>
</evidence>
<reference evidence="2 3" key="1">
    <citation type="journal article" date="2014" name="Int. J. Syst. Evol. Microbiol.">
        <title>Complete genome sequence of Corynebacterium casei LMG S-19264T (=DSM 44701T), isolated from a smear-ripened cheese.</title>
        <authorList>
            <consortium name="US DOE Joint Genome Institute (JGI-PGF)"/>
            <person name="Walter F."/>
            <person name="Albersmeier A."/>
            <person name="Kalinowski J."/>
            <person name="Ruckert C."/>
        </authorList>
    </citation>
    <scope>NUCLEOTIDE SEQUENCE [LARGE SCALE GENOMIC DNA]</scope>
    <source>
        <strain evidence="2 3">CGMCC 1.7029</strain>
    </source>
</reference>
<feature type="compositionally biased region" description="Basic and acidic residues" evidence="1">
    <location>
        <begin position="28"/>
        <end position="42"/>
    </location>
</feature>